<dbReference type="InterPro" id="IPR041380">
    <property type="entry name" value="Acetyltransf_17"/>
</dbReference>
<comment type="subunit">
    <text evidence="5">Homohexamer; trimer of dimers.</text>
</comment>
<feature type="active site" description="Proton donor" evidence="5">
    <location>
        <position position="128"/>
    </location>
</feature>
<evidence type="ECO:0000313" key="8">
    <source>
        <dbReference type="Proteomes" id="UP000567922"/>
    </source>
</evidence>
<name>A0A839RS32_9ACTN</name>
<dbReference type="SUPFAM" id="SSF55729">
    <property type="entry name" value="Acyl-CoA N-acyltransferases (Nat)"/>
    <property type="match status" value="1"/>
</dbReference>
<dbReference type="OrthoDB" id="8399956at2"/>
<dbReference type="Pfam" id="PF17668">
    <property type="entry name" value="Acetyltransf_17"/>
    <property type="match status" value="1"/>
</dbReference>
<evidence type="ECO:0000256" key="5">
    <source>
        <dbReference type="HAMAP-Rule" id="MF_01812"/>
    </source>
</evidence>
<keyword evidence="8" id="KW-1185">Reference proteome</keyword>
<feature type="binding site" evidence="5">
    <location>
        <begin position="123"/>
        <end position="124"/>
    </location>
    <ligand>
        <name>acetyl-CoA</name>
        <dbReference type="ChEBI" id="CHEBI:57288"/>
    </ligand>
</feature>
<protein>
    <submittedName>
        <fullName evidence="7">Putative acetyltransferase</fullName>
    </submittedName>
</protein>
<comment type="caution">
    <text evidence="7">The sequence shown here is derived from an EMBL/GenBank/DDBJ whole genome shotgun (WGS) entry which is preliminary data.</text>
</comment>
<accession>A0A839RS32</accession>
<evidence type="ECO:0000259" key="6">
    <source>
        <dbReference type="PROSITE" id="PS51186"/>
    </source>
</evidence>
<evidence type="ECO:0000256" key="1">
    <source>
        <dbReference type="ARBA" id="ARBA00009213"/>
    </source>
</evidence>
<dbReference type="InterPro" id="IPR051554">
    <property type="entry name" value="Acetyltransferase_Eis"/>
</dbReference>
<dbReference type="RefSeq" id="WP_064441889.1">
    <property type="nucleotide sequence ID" value="NZ_BDDI01000016.1"/>
</dbReference>
<feature type="domain" description="N-acetyltransferase" evidence="6">
    <location>
        <begin position="9"/>
        <end position="157"/>
    </location>
</feature>
<dbReference type="InterPro" id="IPR022902">
    <property type="entry name" value="NAcTrfase_Eis"/>
</dbReference>
<dbReference type="SUPFAM" id="SSF55718">
    <property type="entry name" value="SCP-like"/>
    <property type="match status" value="1"/>
</dbReference>
<comment type="similarity">
    <text evidence="1 5">Belongs to the acetyltransferase Eis family.</text>
</comment>
<dbReference type="CDD" id="cd04301">
    <property type="entry name" value="NAT_SF"/>
    <property type="match status" value="1"/>
</dbReference>
<dbReference type="HAMAP" id="MF_01812">
    <property type="entry name" value="Eis"/>
    <property type="match status" value="1"/>
</dbReference>
<evidence type="ECO:0000256" key="4">
    <source>
        <dbReference type="ARBA" id="ARBA00023315"/>
    </source>
</evidence>
<dbReference type="PANTHER" id="PTHR37817:SF1">
    <property type="entry name" value="N-ACETYLTRANSFERASE EIS"/>
    <property type="match status" value="1"/>
</dbReference>
<evidence type="ECO:0000256" key="3">
    <source>
        <dbReference type="ARBA" id="ARBA00022679"/>
    </source>
</evidence>
<keyword evidence="2" id="KW-1036">Host cytoplasmic vesicle</keyword>
<dbReference type="InterPro" id="IPR036527">
    <property type="entry name" value="SCP2_sterol-bd_dom_sf"/>
</dbReference>
<dbReference type="Proteomes" id="UP000567922">
    <property type="component" value="Unassembled WGS sequence"/>
</dbReference>
<keyword evidence="3 5" id="KW-0808">Transferase</keyword>
<keyword evidence="4 5" id="KW-0012">Acyltransferase</keyword>
<feature type="active site" description="Proton acceptor; via carboxylate" evidence="5">
    <location>
        <position position="406"/>
    </location>
</feature>
<feature type="binding site" evidence="5">
    <location>
        <begin position="87"/>
        <end position="89"/>
    </location>
    <ligand>
        <name>acetyl-CoA</name>
        <dbReference type="ChEBI" id="CHEBI:57288"/>
    </ligand>
</feature>
<dbReference type="Pfam" id="PF13527">
    <property type="entry name" value="Acetyltransf_9"/>
    <property type="match status" value="1"/>
</dbReference>
<reference evidence="7 8" key="1">
    <citation type="submission" date="2020-08" db="EMBL/GenBank/DDBJ databases">
        <title>Sequencing the genomes of 1000 actinobacteria strains.</title>
        <authorList>
            <person name="Klenk H.-P."/>
        </authorList>
    </citation>
    <scope>NUCLEOTIDE SEQUENCE [LARGE SCALE GENOMIC DNA]</scope>
    <source>
        <strain evidence="7 8">DSM 45258</strain>
    </source>
</reference>
<dbReference type="InterPro" id="IPR016181">
    <property type="entry name" value="Acyl_CoA_acyltransferase"/>
</dbReference>
<dbReference type="PANTHER" id="PTHR37817">
    <property type="entry name" value="N-ACETYLTRANSFERASE EIS"/>
    <property type="match status" value="1"/>
</dbReference>
<gene>
    <name evidence="7" type="ORF">FHU29_003829</name>
</gene>
<dbReference type="Gene3D" id="3.30.1050.10">
    <property type="entry name" value="SCP2 sterol-binding domain"/>
    <property type="match status" value="1"/>
</dbReference>
<feature type="binding site" evidence="5">
    <location>
        <begin position="95"/>
        <end position="100"/>
    </location>
    <ligand>
        <name>acetyl-CoA</name>
        <dbReference type="ChEBI" id="CHEBI:57288"/>
    </ligand>
</feature>
<dbReference type="InterPro" id="IPR000182">
    <property type="entry name" value="GNAT_dom"/>
</dbReference>
<dbReference type="GO" id="GO:0034069">
    <property type="term" value="F:aminoglycoside N-acetyltransferase activity"/>
    <property type="evidence" value="ECO:0007669"/>
    <property type="project" value="TreeGrafter"/>
</dbReference>
<sequence length="406" mass="44441">MTTETGSAIEVRNATDDDWPHIVKLDSFNFGGHIADLKSGITRELAPNDNVIVATNGGQVVGVTMHYDLQITVPGGALIDLPGVTWVSVAPTHRRRGILRTLLTEQHQRFLDSGAPMSILTASEGGIYGRFGYGPITTEFTHKFDRRFAAFRSTTVDPGGVRLAAKDEAEEFLPPIYDRWRRQRAGAVGRPAAYWRGVFADPESERGGASALFFLLHDDGFVSYRVRESAGSGMSLEIVDMFAVTPEAYIALWRTLGGLDLMSTITVSESRDMLLPYLLKDPRLPRLTGSHDLLWARILDVPGVLRARSYACELDVTIEVVDDFLDRGGVFRLTSRGNGGNAQCVPAEEPARLTIGIGDLASIYFGEHRAVTLAQAGRISAPEPEILERFDHAFTTSAAPRGGMFF</sequence>
<proteinExistence type="inferred from homology"/>
<organism evidence="7 8">
    <name type="scientific">Hoyosella altamirensis</name>
    <dbReference type="NCBI Taxonomy" id="616997"/>
    <lineage>
        <taxon>Bacteria</taxon>
        <taxon>Bacillati</taxon>
        <taxon>Actinomycetota</taxon>
        <taxon>Actinomycetes</taxon>
        <taxon>Mycobacteriales</taxon>
        <taxon>Hoyosellaceae</taxon>
        <taxon>Hoyosella</taxon>
    </lineage>
</organism>
<dbReference type="Pfam" id="PF13530">
    <property type="entry name" value="SCP2_2"/>
    <property type="match status" value="1"/>
</dbReference>
<dbReference type="EMBL" id="JACHWS010000003">
    <property type="protein sequence ID" value="MBB3039360.1"/>
    <property type="molecule type" value="Genomic_DNA"/>
</dbReference>
<dbReference type="PROSITE" id="PS51186">
    <property type="entry name" value="GNAT"/>
    <property type="match status" value="1"/>
</dbReference>
<dbReference type="Gene3D" id="3.40.630.30">
    <property type="match status" value="2"/>
</dbReference>
<dbReference type="GO" id="GO:0030649">
    <property type="term" value="P:aminoglycoside antibiotic catabolic process"/>
    <property type="evidence" value="ECO:0007669"/>
    <property type="project" value="TreeGrafter"/>
</dbReference>
<evidence type="ECO:0000256" key="2">
    <source>
        <dbReference type="ARBA" id="ARBA00022488"/>
    </source>
</evidence>
<dbReference type="InterPro" id="IPR025559">
    <property type="entry name" value="Eis_dom"/>
</dbReference>
<evidence type="ECO:0000313" key="7">
    <source>
        <dbReference type="EMBL" id="MBB3039360.1"/>
    </source>
</evidence>
<dbReference type="NCBIfam" id="NF002367">
    <property type="entry name" value="PRK01346.1-4"/>
    <property type="match status" value="1"/>
</dbReference>
<dbReference type="AlphaFoldDB" id="A0A839RS32"/>